<dbReference type="KEGG" id="vg:64871900"/>
<dbReference type="GeneID" id="64871900"/>
<dbReference type="InterPro" id="IPR023346">
    <property type="entry name" value="Lysozyme-like_dom_sf"/>
</dbReference>
<dbReference type="PANTHER" id="PTHR34408">
    <property type="entry name" value="FAMILY PROTEIN, PUTATIVE-RELATED"/>
    <property type="match status" value="1"/>
</dbReference>
<accession>A0A2Z5XVD5</accession>
<keyword evidence="2" id="KW-1185">Reference proteome</keyword>
<dbReference type="PANTHER" id="PTHR34408:SF1">
    <property type="entry name" value="GLYCOSYL HYDROLASE FAMILY 19 DOMAIN-CONTAINING PROTEIN HI_1415"/>
    <property type="match status" value="1"/>
</dbReference>
<proteinExistence type="predicted"/>
<dbReference type="InterPro" id="IPR052354">
    <property type="entry name" value="Cell_Wall_Dynamics_Protein"/>
</dbReference>
<name>A0A2Z5XVD5_9CAUD</name>
<evidence type="ECO:0000313" key="2">
    <source>
        <dbReference type="Proteomes" id="UP000250053"/>
    </source>
</evidence>
<organism evidence="1 2">
    <name type="scientific">Mycobacterium phage PP</name>
    <dbReference type="NCBI Taxonomy" id="2077134"/>
    <lineage>
        <taxon>Viruses</taxon>
        <taxon>Duplodnaviria</taxon>
        <taxon>Heunggongvirae</taxon>
        <taxon>Uroviricota</taxon>
        <taxon>Caudoviricetes</taxon>
        <taxon>Sagamiharavirus</taxon>
        <taxon>Sagamiharavirus PP</taxon>
    </lineage>
</organism>
<dbReference type="SUPFAM" id="SSF53955">
    <property type="entry name" value="Lysozyme-like"/>
    <property type="match status" value="1"/>
</dbReference>
<reference evidence="1 2" key="1">
    <citation type="submission" date="2018-01" db="EMBL/GenBank/DDBJ databases">
        <title>Genome sequence of Mycobacterium phage PP.</title>
        <authorList>
            <person name="Uchiyama J."/>
            <person name="Matsuzaki S."/>
        </authorList>
    </citation>
    <scope>NUCLEOTIDE SEQUENCE [LARGE SCALE GENOMIC DNA]</scope>
</reference>
<protein>
    <submittedName>
        <fullName evidence="1">Putative lysin A</fullName>
    </submittedName>
</protein>
<dbReference type="Proteomes" id="UP000250053">
    <property type="component" value="Segment"/>
</dbReference>
<evidence type="ECO:0000313" key="1">
    <source>
        <dbReference type="EMBL" id="BBC53812.1"/>
    </source>
</evidence>
<dbReference type="Gene3D" id="1.10.530.10">
    <property type="match status" value="1"/>
</dbReference>
<dbReference type="RefSeq" id="YP_010062239.1">
    <property type="nucleotide sequence ID" value="NC_054792.1"/>
</dbReference>
<dbReference type="EMBL" id="AP018486">
    <property type="protein sequence ID" value="BBC53812.1"/>
    <property type="molecule type" value="Genomic_DNA"/>
</dbReference>
<sequence>MARRTFRGNTHSENGWPYVDQGSCTWVRIPGAEHVSLQIQNGPPLQILRAFAADYHAHVEPLRDHDSACWTEDNSVSTSNHPGGTGMDLNWNGPDGRTFRYGISEERAFPPPMNQRLRELLDFYEGTVYCGGFWSIRDWMHFQMGYGTYDTRADRPTQKTLDFIARKIRPDGFSTFNRGAAPQVDAADVLARATGLSYQRAAEILPTMRDGLIQADCTNPDRIAMFVAQTGHESANFDATEEYASGAAYEGRTDLGNTQPGDGVRFKGRSWIQITGRHNYTEFSRWAHGKGLVPTPTYFVDHPAELADLRWAGVGAAWYWTVARPDINALSDQRDLYTVTRRINGGTNGWEDRKRRYDRASALGDELLALIGEDDELSNPEIQRFIREIHGALFNRVPSQSIYATPGEGPRWQLHELIKNGDGMTHQWEVESQAKAGNLDELHRVVLVAKGLGQVTSAPAVQRAQRVLAEIEATNPEILQRYIAQRGAL</sequence>